<organism evidence="1">
    <name type="scientific">marine sediment metagenome</name>
    <dbReference type="NCBI Taxonomy" id="412755"/>
    <lineage>
        <taxon>unclassified sequences</taxon>
        <taxon>metagenomes</taxon>
        <taxon>ecological metagenomes</taxon>
    </lineage>
</organism>
<feature type="non-terminal residue" evidence="1">
    <location>
        <position position="168"/>
    </location>
</feature>
<sequence length="168" mass="18626">MKKVLVIGFDGFPYTLAVRLMEAGVMPNFKSLLAAGSFVQMDSIYPTVSNVAWTCYQTGKNPGKFGVYGFAELTRDFELYIPNSTNCRSKTIPEILSEHGKRVISLGVPGTYPPRPVDGITVGGFLSPSLEKAVYPKSVLPDLERTGYMIDINPMEARRSLDFFKEEN</sequence>
<gene>
    <name evidence="1" type="ORF">S06H3_48250</name>
</gene>
<evidence type="ECO:0000313" key="1">
    <source>
        <dbReference type="EMBL" id="GAI40577.1"/>
    </source>
</evidence>
<dbReference type="Gene3D" id="3.40.720.10">
    <property type="entry name" value="Alkaline Phosphatase, subunit A"/>
    <property type="match status" value="1"/>
</dbReference>
<dbReference type="AlphaFoldDB" id="X1N997"/>
<accession>X1N997</accession>
<comment type="caution">
    <text evidence="1">The sequence shown here is derived from an EMBL/GenBank/DDBJ whole genome shotgun (WGS) entry which is preliminary data.</text>
</comment>
<dbReference type="Pfam" id="PF01663">
    <property type="entry name" value="Phosphodiest"/>
    <property type="match status" value="1"/>
</dbReference>
<dbReference type="EMBL" id="BARV01030372">
    <property type="protein sequence ID" value="GAI40577.1"/>
    <property type="molecule type" value="Genomic_DNA"/>
</dbReference>
<reference evidence="1" key="1">
    <citation type="journal article" date="2014" name="Front. Microbiol.">
        <title>High frequency of phylogenetically diverse reductive dehalogenase-homologous genes in deep subseafloor sedimentary metagenomes.</title>
        <authorList>
            <person name="Kawai M."/>
            <person name="Futagami T."/>
            <person name="Toyoda A."/>
            <person name="Takaki Y."/>
            <person name="Nishi S."/>
            <person name="Hori S."/>
            <person name="Arai W."/>
            <person name="Tsubouchi T."/>
            <person name="Morono Y."/>
            <person name="Uchiyama I."/>
            <person name="Ito T."/>
            <person name="Fujiyama A."/>
            <person name="Inagaki F."/>
            <person name="Takami H."/>
        </authorList>
    </citation>
    <scope>NUCLEOTIDE SEQUENCE</scope>
    <source>
        <strain evidence="1">Expedition CK06-06</strain>
    </source>
</reference>
<dbReference type="InterPro" id="IPR002591">
    <property type="entry name" value="Phosphodiest/P_Trfase"/>
</dbReference>
<protein>
    <recommendedName>
        <fullName evidence="2">Nucleotide pyrophosphatase</fullName>
    </recommendedName>
</protein>
<evidence type="ECO:0008006" key="2">
    <source>
        <dbReference type="Google" id="ProtNLM"/>
    </source>
</evidence>
<name>X1N997_9ZZZZ</name>
<proteinExistence type="predicted"/>
<dbReference type="InterPro" id="IPR017850">
    <property type="entry name" value="Alkaline_phosphatase_core_sf"/>
</dbReference>
<dbReference type="SUPFAM" id="SSF53649">
    <property type="entry name" value="Alkaline phosphatase-like"/>
    <property type="match status" value="1"/>
</dbReference>